<dbReference type="GeneID" id="28959451"/>
<reference evidence="1" key="1">
    <citation type="submission" date="2007-04" db="EMBL/GenBank/DDBJ databases">
        <authorList>
            <consortium name="The Broad Institute Genome Sequencing Platform"/>
            <person name="Birren B."/>
            <person name="Lander E."/>
            <person name="Galagan J."/>
            <person name="Nusbaum C."/>
            <person name="Devon K."/>
            <person name="Ma L.-J."/>
            <person name="Jaffe D."/>
            <person name="Butler J."/>
            <person name="Alvarez P."/>
            <person name="Gnerre S."/>
            <person name="Grabherr M."/>
            <person name="Kleber M."/>
            <person name="Mauceli E."/>
            <person name="Brockman W."/>
            <person name="MacCallum I.A."/>
            <person name="Young S."/>
            <person name="LaButti K."/>
            <person name="DeCaprio D."/>
            <person name="Crawford M."/>
            <person name="Koehrsen M."/>
            <person name="Engels R."/>
            <person name="Montgomery P."/>
            <person name="Pearson M."/>
            <person name="Howarth C."/>
            <person name="Larson L."/>
            <person name="White J."/>
            <person name="O'Leary S."/>
            <person name="Kodira C."/>
            <person name="Zeng Q."/>
            <person name="Yandava C."/>
            <person name="Alvarado L."/>
            <person name="Kistler C."/>
            <person name="Shim W.-B."/>
            <person name="Kang S."/>
            <person name="Woloshuk C."/>
        </authorList>
    </citation>
    <scope>NUCLEOTIDE SEQUENCE</scope>
    <source>
        <strain evidence="1">4287</strain>
    </source>
</reference>
<dbReference type="Proteomes" id="UP000009097">
    <property type="component" value="Unassembled WGS sequence"/>
</dbReference>
<reference evidence="1" key="2">
    <citation type="journal article" date="2010" name="Nature">
        <title>Comparative genomics reveals mobile pathogenicity chromosomes in Fusarium.</title>
        <authorList>
            <person name="Ma L.J."/>
            <person name="van der Does H.C."/>
            <person name="Borkovich K.A."/>
            <person name="Coleman J.J."/>
            <person name="Daboussi M.J."/>
            <person name="Di Pietro A."/>
            <person name="Dufresne M."/>
            <person name="Freitag M."/>
            <person name="Grabherr M."/>
            <person name="Henrissat B."/>
            <person name="Houterman P.M."/>
            <person name="Kang S."/>
            <person name="Shim W.B."/>
            <person name="Woloshuk C."/>
            <person name="Xie X."/>
            <person name="Xu J.R."/>
            <person name="Antoniw J."/>
            <person name="Baker S.E."/>
            <person name="Bluhm B.H."/>
            <person name="Breakspear A."/>
            <person name="Brown D.W."/>
            <person name="Butchko R.A."/>
            <person name="Chapman S."/>
            <person name="Coulson R."/>
            <person name="Coutinho P.M."/>
            <person name="Danchin E.G."/>
            <person name="Diener A."/>
            <person name="Gale L.R."/>
            <person name="Gardiner D.M."/>
            <person name="Goff S."/>
            <person name="Hammond-Kosack K.E."/>
            <person name="Hilburn K."/>
            <person name="Hua-Van A."/>
            <person name="Jonkers W."/>
            <person name="Kazan K."/>
            <person name="Kodira C.D."/>
            <person name="Koehrsen M."/>
            <person name="Kumar L."/>
            <person name="Lee Y.H."/>
            <person name="Li L."/>
            <person name="Manners J.M."/>
            <person name="Miranda-Saavedra D."/>
            <person name="Mukherjee M."/>
            <person name="Park G."/>
            <person name="Park J."/>
            <person name="Park S.Y."/>
            <person name="Proctor R.H."/>
            <person name="Regev A."/>
            <person name="Ruiz-Roldan M.C."/>
            <person name="Sain D."/>
            <person name="Sakthikumar S."/>
            <person name="Sykes S."/>
            <person name="Schwartz D.C."/>
            <person name="Turgeon B.G."/>
            <person name="Wapinski I."/>
            <person name="Yoder O."/>
            <person name="Young S."/>
            <person name="Zeng Q."/>
            <person name="Zhou S."/>
            <person name="Galagan J."/>
            <person name="Cuomo C.A."/>
            <person name="Kistler H.C."/>
            <person name="Rep M."/>
        </authorList>
    </citation>
    <scope>NUCLEOTIDE SEQUENCE [LARGE SCALE GENOMIC DNA]</scope>
    <source>
        <strain evidence="1">4287</strain>
    </source>
</reference>
<accession>A0A0J9WJN6</accession>
<proteinExistence type="predicted"/>
<organism evidence="1 2">
    <name type="scientific">Fusarium oxysporum f. sp. lycopersici (strain 4287 / CBS 123668 / FGSC 9935 / NRRL 34936)</name>
    <name type="common">Fusarium vascular wilt of tomato</name>
    <dbReference type="NCBI Taxonomy" id="426428"/>
    <lineage>
        <taxon>Eukaryota</taxon>
        <taxon>Fungi</taxon>
        <taxon>Dikarya</taxon>
        <taxon>Ascomycota</taxon>
        <taxon>Pezizomycotina</taxon>
        <taxon>Sordariomycetes</taxon>
        <taxon>Hypocreomycetidae</taxon>
        <taxon>Hypocreales</taxon>
        <taxon>Nectriaceae</taxon>
        <taxon>Fusarium</taxon>
        <taxon>Fusarium oxysporum species complex</taxon>
    </lineage>
</organism>
<name>A0A0J9WJN6_FUSO4</name>
<dbReference type="RefSeq" id="XP_018238642.1">
    <property type="nucleotide sequence ID" value="XM_018398878.1"/>
</dbReference>
<dbReference type="KEGG" id="fox:FOXG_18745"/>
<sequence>MTAEVDGFVAAAGQFVDESIKIYQLCKSAILSLQHVIDGIHGTPVLRSRV</sequence>
<evidence type="ECO:0000313" key="1">
    <source>
        <dbReference type="EMBL" id="KNB00597.1"/>
    </source>
</evidence>
<dbReference type="AlphaFoldDB" id="A0A0J9WJN6"/>
<dbReference type="VEuPathDB" id="FungiDB:FOXG_18745"/>
<protein>
    <submittedName>
        <fullName evidence="1">Uncharacterized protein</fullName>
    </submittedName>
</protein>
<evidence type="ECO:0000313" key="2">
    <source>
        <dbReference type="Proteomes" id="UP000009097"/>
    </source>
</evidence>
<gene>
    <name evidence="1" type="ORF">FOXG_18745</name>
</gene>
<dbReference type="EMBL" id="DS231699">
    <property type="protein sequence ID" value="KNB00597.1"/>
    <property type="molecule type" value="Genomic_DNA"/>
</dbReference>